<evidence type="ECO:0000313" key="2">
    <source>
        <dbReference type="Proteomes" id="UP000268014"/>
    </source>
</evidence>
<dbReference type="AlphaFoldDB" id="A0A0N4VZU9"/>
<organism evidence="3">
    <name type="scientific">Haemonchus placei</name>
    <name type="common">Barber's pole worm</name>
    <dbReference type="NCBI Taxonomy" id="6290"/>
    <lineage>
        <taxon>Eukaryota</taxon>
        <taxon>Metazoa</taxon>
        <taxon>Ecdysozoa</taxon>
        <taxon>Nematoda</taxon>
        <taxon>Chromadorea</taxon>
        <taxon>Rhabditida</taxon>
        <taxon>Rhabditina</taxon>
        <taxon>Rhabditomorpha</taxon>
        <taxon>Strongyloidea</taxon>
        <taxon>Trichostrongylidae</taxon>
        <taxon>Haemonchus</taxon>
    </lineage>
</organism>
<dbReference type="WBParaSite" id="HPLM_0000282301-mRNA-1">
    <property type="protein sequence ID" value="HPLM_0000282301-mRNA-1"/>
    <property type="gene ID" value="HPLM_0000282301"/>
</dbReference>
<dbReference type="EMBL" id="UZAF01007013">
    <property type="protein sequence ID" value="VDO17065.1"/>
    <property type="molecule type" value="Genomic_DNA"/>
</dbReference>
<reference evidence="1 2" key="2">
    <citation type="submission" date="2018-11" db="EMBL/GenBank/DDBJ databases">
        <authorList>
            <consortium name="Pathogen Informatics"/>
        </authorList>
    </citation>
    <scope>NUCLEOTIDE SEQUENCE [LARGE SCALE GENOMIC DNA]</scope>
    <source>
        <strain evidence="1 2">MHpl1</strain>
    </source>
</reference>
<name>A0A0N4VZU9_HAEPC</name>
<accession>A0A0N4VZU9</accession>
<protein>
    <submittedName>
        <fullName evidence="1 3">Uncharacterized protein</fullName>
    </submittedName>
</protein>
<reference evidence="3" key="1">
    <citation type="submission" date="2017-02" db="UniProtKB">
        <authorList>
            <consortium name="WormBaseParasite"/>
        </authorList>
    </citation>
    <scope>IDENTIFICATION</scope>
</reference>
<evidence type="ECO:0000313" key="3">
    <source>
        <dbReference type="WBParaSite" id="HPLM_0000282301-mRNA-1"/>
    </source>
</evidence>
<gene>
    <name evidence="1" type="ORF">HPLM_LOCUS2817</name>
</gene>
<proteinExistence type="predicted"/>
<keyword evidence="2" id="KW-1185">Reference proteome</keyword>
<sequence length="46" mass="5291">MSKARTHLLLGRSTRNLWLCLEQASARVSLQETQQLHRLPTSSLKM</sequence>
<dbReference type="Proteomes" id="UP000268014">
    <property type="component" value="Unassembled WGS sequence"/>
</dbReference>
<evidence type="ECO:0000313" key="1">
    <source>
        <dbReference type="EMBL" id="VDO17065.1"/>
    </source>
</evidence>